<proteinExistence type="predicted"/>
<name>A0A8S0Q4F4_OLEEU</name>
<organism evidence="1 2">
    <name type="scientific">Olea europaea subsp. europaea</name>
    <dbReference type="NCBI Taxonomy" id="158383"/>
    <lineage>
        <taxon>Eukaryota</taxon>
        <taxon>Viridiplantae</taxon>
        <taxon>Streptophyta</taxon>
        <taxon>Embryophyta</taxon>
        <taxon>Tracheophyta</taxon>
        <taxon>Spermatophyta</taxon>
        <taxon>Magnoliopsida</taxon>
        <taxon>eudicotyledons</taxon>
        <taxon>Gunneridae</taxon>
        <taxon>Pentapetalae</taxon>
        <taxon>asterids</taxon>
        <taxon>lamiids</taxon>
        <taxon>Lamiales</taxon>
        <taxon>Oleaceae</taxon>
        <taxon>Oleeae</taxon>
        <taxon>Olea</taxon>
    </lineage>
</organism>
<protein>
    <submittedName>
        <fullName evidence="1">Uncharacterized protein</fullName>
    </submittedName>
</protein>
<dbReference type="AlphaFoldDB" id="A0A8S0Q4F4"/>
<feature type="non-terminal residue" evidence="1">
    <location>
        <position position="1"/>
    </location>
</feature>
<sequence length="76" mass="9010">PQKKRQNKSTEEAAKRIPETLFARPTLEKSFGQILKAVGLRRRIGRKLLFYHTNLRRKSSKISGAIRLHLSRWQRR</sequence>
<evidence type="ECO:0000313" key="1">
    <source>
        <dbReference type="EMBL" id="CAA2962857.1"/>
    </source>
</evidence>
<feature type="non-terminal residue" evidence="1">
    <location>
        <position position="76"/>
    </location>
</feature>
<gene>
    <name evidence="1" type="ORF">OLEA9_A078606</name>
</gene>
<keyword evidence="2" id="KW-1185">Reference proteome</keyword>
<comment type="caution">
    <text evidence="1">The sequence shown here is derived from an EMBL/GenBank/DDBJ whole genome shotgun (WGS) entry which is preliminary data.</text>
</comment>
<evidence type="ECO:0000313" key="2">
    <source>
        <dbReference type="Proteomes" id="UP000594638"/>
    </source>
</evidence>
<dbReference type="EMBL" id="CACTIH010001806">
    <property type="protein sequence ID" value="CAA2962857.1"/>
    <property type="molecule type" value="Genomic_DNA"/>
</dbReference>
<accession>A0A8S0Q4F4</accession>
<dbReference type="Proteomes" id="UP000594638">
    <property type="component" value="Unassembled WGS sequence"/>
</dbReference>
<dbReference type="Gramene" id="OE9A078606T1">
    <property type="protein sequence ID" value="OE9A078606C1"/>
    <property type="gene ID" value="OE9A078606"/>
</dbReference>
<reference evidence="1 2" key="1">
    <citation type="submission" date="2019-12" db="EMBL/GenBank/DDBJ databases">
        <authorList>
            <person name="Alioto T."/>
            <person name="Alioto T."/>
            <person name="Gomez Garrido J."/>
        </authorList>
    </citation>
    <scope>NUCLEOTIDE SEQUENCE [LARGE SCALE GENOMIC DNA]</scope>
</reference>